<accession>A0ABP7KYQ4</accession>
<dbReference type="PANTHER" id="PTHR43639:SF1">
    <property type="entry name" value="SHORT-CHAIN DEHYDROGENASE_REDUCTASE FAMILY PROTEIN"/>
    <property type="match status" value="1"/>
</dbReference>
<keyword evidence="4" id="KW-1185">Reference proteome</keyword>
<reference evidence="4" key="1">
    <citation type="journal article" date="2019" name="Int. J. Syst. Evol. Microbiol.">
        <title>The Global Catalogue of Microorganisms (GCM) 10K type strain sequencing project: providing services to taxonomists for standard genome sequencing and annotation.</title>
        <authorList>
            <consortium name="The Broad Institute Genomics Platform"/>
            <consortium name="The Broad Institute Genome Sequencing Center for Infectious Disease"/>
            <person name="Wu L."/>
            <person name="Ma J."/>
        </authorList>
    </citation>
    <scope>NUCLEOTIDE SEQUENCE [LARGE SCALE GENOMIC DNA]</scope>
    <source>
        <strain evidence="4">JCM 16578</strain>
    </source>
</reference>
<evidence type="ECO:0000313" key="3">
    <source>
        <dbReference type="EMBL" id="GAA3889229.1"/>
    </source>
</evidence>
<dbReference type="PANTHER" id="PTHR43639">
    <property type="entry name" value="OXIDOREDUCTASE, SHORT-CHAIN DEHYDROGENASE/REDUCTASE FAMILY (AFU_ORTHOLOGUE AFUA_5G02870)"/>
    <property type="match status" value="1"/>
</dbReference>
<protein>
    <submittedName>
        <fullName evidence="3">SDR family oxidoreductase</fullName>
    </submittedName>
</protein>
<evidence type="ECO:0000256" key="2">
    <source>
        <dbReference type="ARBA" id="ARBA00023002"/>
    </source>
</evidence>
<dbReference type="Proteomes" id="UP001501563">
    <property type="component" value="Unassembled WGS sequence"/>
</dbReference>
<dbReference type="EMBL" id="BAAAZA010000025">
    <property type="protein sequence ID" value="GAA3889229.1"/>
    <property type="molecule type" value="Genomic_DNA"/>
</dbReference>
<gene>
    <name evidence="3" type="ORF">GCM10022207_65910</name>
</gene>
<dbReference type="Gene3D" id="3.40.50.720">
    <property type="entry name" value="NAD(P)-binding Rossmann-like Domain"/>
    <property type="match status" value="1"/>
</dbReference>
<dbReference type="InterPro" id="IPR036291">
    <property type="entry name" value="NAD(P)-bd_dom_sf"/>
</dbReference>
<dbReference type="PRINTS" id="PR00081">
    <property type="entry name" value="GDHRDH"/>
</dbReference>
<evidence type="ECO:0000313" key="4">
    <source>
        <dbReference type="Proteomes" id="UP001501563"/>
    </source>
</evidence>
<organism evidence="3 4">
    <name type="scientific">Streptomyces lannensis</name>
    <dbReference type="NCBI Taxonomy" id="766498"/>
    <lineage>
        <taxon>Bacteria</taxon>
        <taxon>Bacillati</taxon>
        <taxon>Actinomycetota</taxon>
        <taxon>Actinomycetes</taxon>
        <taxon>Kitasatosporales</taxon>
        <taxon>Streptomycetaceae</taxon>
        <taxon>Streptomyces</taxon>
    </lineage>
</organism>
<dbReference type="Pfam" id="PF13561">
    <property type="entry name" value="adh_short_C2"/>
    <property type="match status" value="1"/>
</dbReference>
<proteinExistence type="inferred from homology"/>
<keyword evidence="2" id="KW-0560">Oxidoreductase</keyword>
<dbReference type="PRINTS" id="PR00080">
    <property type="entry name" value="SDRFAMILY"/>
</dbReference>
<sequence>MDLQLVGKRVLVTGASKGIGLAIVRAFQEEGARVIATARSVTPELTATGATFVPADLSTADGPQRMIEAVLADVPRLDVLVNNAGGGVVPDEAFGDPLDGGDDVWAAGFGLNLHAAVRTIRAALPSLIEARGAVVNISSDSARRPGGEPMPYSVAKAALNAFTRQLAERVAPSGVRINTVSPSATRTNLVTGKDGYIAQVAGKVGIDHDTLVASLPKQNGMLTGTLIDPAEIARTVLLLASPTMPSAIGVNWLVDAGATKAV</sequence>
<comment type="similarity">
    <text evidence="1">Belongs to the short-chain dehydrogenases/reductases (SDR) family.</text>
</comment>
<dbReference type="RefSeq" id="WP_345552938.1">
    <property type="nucleotide sequence ID" value="NZ_BAAAZA010000025.1"/>
</dbReference>
<dbReference type="CDD" id="cd05233">
    <property type="entry name" value="SDR_c"/>
    <property type="match status" value="1"/>
</dbReference>
<evidence type="ECO:0000256" key="1">
    <source>
        <dbReference type="ARBA" id="ARBA00006484"/>
    </source>
</evidence>
<dbReference type="InterPro" id="IPR002347">
    <property type="entry name" value="SDR_fam"/>
</dbReference>
<comment type="caution">
    <text evidence="3">The sequence shown here is derived from an EMBL/GenBank/DDBJ whole genome shotgun (WGS) entry which is preliminary data.</text>
</comment>
<dbReference type="SUPFAM" id="SSF51735">
    <property type="entry name" value="NAD(P)-binding Rossmann-fold domains"/>
    <property type="match status" value="1"/>
</dbReference>
<name>A0ABP7KYQ4_9ACTN</name>